<comment type="caution">
    <text evidence="3">The sequence shown here is derived from an EMBL/GenBank/DDBJ whole genome shotgun (WGS) entry which is preliminary data.</text>
</comment>
<accession>A0ABV7WD54</accession>
<feature type="transmembrane region" description="Helical" evidence="2">
    <location>
        <begin position="488"/>
        <end position="508"/>
    </location>
</feature>
<keyword evidence="4" id="KW-1185">Reference proteome</keyword>
<keyword evidence="2" id="KW-1133">Transmembrane helix</keyword>
<dbReference type="RefSeq" id="WP_376985295.1">
    <property type="nucleotide sequence ID" value="NZ_JBHRWW010000001.1"/>
</dbReference>
<feature type="transmembrane region" description="Helical" evidence="2">
    <location>
        <begin position="420"/>
        <end position="444"/>
    </location>
</feature>
<evidence type="ECO:0000313" key="3">
    <source>
        <dbReference type="EMBL" id="MFC3686817.1"/>
    </source>
</evidence>
<reference evidence="4" key="1">
    <citation type="journal article" date="2019" name="Int. J. Syst. Evol. Microbiol.">
        <title>The Global Catalogue of Microorganisms (GCM) 10K type strain sequencing project: providing services to taxonomists for standard genome sequencing and annotation.</title>
        <authorList>
            <consortium name="The Broad Institute Genomics Platform"/>
            <consortium name="The Broad Institute Genome Sequencing Center for Infectious Disease"/>
            <person name="Wu L."/>
            <person name="Ma J."/>
        </authorList>
    </citation>
    <scope>NUCLEOTIDE SEQUENCE [LARGE SCALE GENOMIC DNA]</scope>
    <source>
        <strain evidence="4">NCAIM B.02333</strain>
    </source>
</reference>
<feature type="transmembrane region" description="Helical" evidence="2">
    <location>
        <begin position="950"/>
        <end position="974"/>
    </location>
</feature>
<dbReference type="Proteomes" id="UP001595685">
    <property type="component" value="Unassembled WGS sequence"/>
</dbReference>
<protein>
    <recommendedName>
        <fullName evidence="5">FtsX-like permease family protein</fullName>
    </recommendedName>
</protein>
<sequence>MTGGPLWARAPLRLLREGPWAVLVVAAFAVSAAAAASDVLTVSAWRTASVARTLDAVAEGAGPLASPTVRVSGSPGPGRVLEGLREQVDAVPGLEPASLLGVSFADELLGTRLVRYEGFAEVDGRRRTARLTAVDEPGDVLQVVASAPVAEGEERPAGVWVPADLAEELSLEPGDEMQVVTSVSRRQDTAATTTVAGVYEVDAGAVPVDLPGSRFWQDRAGRLPGDTGGLAQPSVLVGDPSTTEALADAIGDVLIWSLDAGLDPVRPDRDALGSTVSAVQRLRTAAAALPPGESVGTVGSGAILSPVVVTGLPGLLARADDITLRAAAEARTPAVGSILLGLALVLAVSTLTASRRARELELLAGLGVRPPAVGALGVAEVLPAALLGLLLGGPGAWLAVRALAGASPGEASLGLAAGQAAVVVGAGVLLHAVVMAVAAAGAARRGARHSRPQRSLPWRPVLVAAAVAAVAGLLAAPVGEARGLDLSVPVLVSAAVGAVGASLLRLVAAGRAPRPPRGTARRVVEPSSGSSRLGPGTVGALVVRRRLAAGGAERLLVVTALATAFGLAAHVLVGAELVARSVEDKAAVLAGAPVVVELDQAGQVDPDLPGEGYARDVRTTEGDSVVFRDSGRLLGDRVVDVAVVDLATVEAVASWGSPGGPLDRARGQLGVLAEADAAARPECPSLPLGGNALPSPDEPPPPACPPAPAEGEGVPLGGIAPGPAPVLVVGERAGLRDGALVRLASPTGDVPLRVVGSVEAFPGVDPDLRTGIVAATGSYLPRLPNGDPRLTTLTDGRGEVSKDLDGVELWSVRPLAAVAADLPAVESTAAALSDERRTRTAGESLGRPAFVAVALVEPYLRVLAGLVLLVALLALCLSVDRATARARAGDLVLARVGLGRGGTRRLLVVESVVLVVAGLALGALGWLLTVPLLPRLLEPEPSVRPLLDPVAVPQAGAVLVAAAMLALLAAVLVVRAGTRSTSEEEVLRGQD</sequence>
<feature type="transmembrane region" description="Helical" evidence="2">
    <location>
        <begin position="373"/>
        <end position="400"/>
    </location>
</feature>
<evidence type="ECO:0000256" key="1">
    <source>
        <dbReference type="SAM" id="MobiDB-lite"/>
    </source>
</evidence>
<feature type="region of interest" description="Disordered" evidence="1">
    <location>
        <begin position="682"/>
        <end position="710"/>
    </location>
</feature>
<name>A0ABV7WD54_9MICO</name>
<keyword evidence="2" id="KW-0472">Membrane</keyword>
<feature type="transmembrane region" description="Helical" evidence="2">
    <location>
        <begin position="334"/>
        <end position="353"/>
    </location>
</feature>
<feature type="compositionally biased region" description="Pro residues" evidence="1">
    <location>
        <begin position="696"/>
        <end position="708"/>
    </location>
</feature>
<proteinExistence type="predicted"/>
<organism evidence="3 4">
    <name type="scientific">Aquipuribacter hungaricus</name>
    <dbReference type="NCBI Taxonomy" id="545624"/>
    <lineage>
        <taxon>Bacteria</taxon>
        <taxon>Bacillati</taxon>
        <taxon>Actinomycetota</taxon>
        <taxon>Actinomycetes</taxon>
        <taxon>Micrococcales</taxon>
        <taxon>Intrasporangiaceae</taxon>
        <taxon>Aquipuribacter</taxon>
    </lineage>
</organism>
<feature type="transmembrane region" description="Helical" evidence="2">
    <location>
        <begin position="859"/>
        <end position="879"/>
    </location>
</feature>
<feature type="transmembrane region" description="Helical" evidence="2">
    <location>
        <begin position="907"/>
        <end position="930"/>
    </location>
</feature>
<keyword evidence="2" id="KW-0812">Transmembrane</keyword>
<feature type="transmembrane region" description="Helical" evidence="2">
    <location>
        <begin position="555"/>
        <end position="575"/>
    </location>
</feature>
<dbReference type="EMBL" id="JBHRWW010000001">
    <property type="protein sequence ID" value="MFC3686817.1"/>
    <property type="molecule type" value="Genomic_DNA"/>
</dbReference>
<feature type="transmembrane region" description="Helical" evidence="2">
    <location>
        <begin position="456"/>
        <end position="476"/>
    </location>
</feature>
<evidence type="ECO:0000256" key="2">
    <source>
        <dbReference type="SAM" id="Phobius"/>
    </source>
</evidence>
<gene>
    <name evidence="3" type="ORF">ACFOLH_00505</name>
</gene>
<evidence type="ECO:0008006" key="5">
    <source>
        <dbReference type="Google" id="ProtNLM"/>
    </source>
</evidence>
<evidence type="ECO:0000313" key="4">
    <source>
        <dbReference type="Proteomes" id="UP001595685"/>
    </source>
</evidence>